<dbReference type="GO" id="GO:0003987">
    <property type="term" value="F:acetate-CoA ligase activity"/>
    <property type="evidence" value="ECO:0007669"/>
    <property type="project" value="UniProtKB-EC"/>
</dbReference>
<protein>
    <recommendedName>
        <fullName evidence="1">acetate--CoA ligase</fullName>
        <ecNumber evidence="1">6.2.1.1</ecNumber>
    </recommendedName>
</protein>
<evidence type="ECO:0000313" key="5">
    <source>
        <dbReference type="Proteomes" id="UP000655588"/>
    </source>
</evidence>
<dbReference type="PANTHER" id="PTHR24095:SF244">
    <property type="entry name" value="ACETYL-COENZYME A SYNTHETASE"/>
    <property type="match status" value="1"/>
</dbReference>
<gene>
    <name evidence="4" type="ORF">E2986_10895</name>
</gene>
<evidence type="ECO:0000259" key="3">
    <source>
        <dbReference type="Pfam" id="PF00501"/>
    </source>
</evidence>
<dbReference type="EMBL" id="WNWW01000480">
    <property type="protein sequence ID" value="KAF3424295.1"/>
    <property type="molecule type" value="Genomic_DNA"/>
</dbReference>
<dbReference type="Proteomes" id="UP000655588">
    <property type="component" value="Unassembled WGS sequence"/>
</dbReference>
<dbReference type="AlphaFoldDB" id="A0A833S410"/>
<dbReference type="PANTHER" id="PTHR24095">
    <property type="entry name" value="ACETYL-COENZYME A SYNTHETASE"/>
    <property type="match status" value="1"/>
</dbReference>
<accession>A0A833S410</accession>
<feature type="domain" description="AMP-dependent synthetase/ligase" evidence="3">
    <location>
        <begin position="14"/>
        <end position="73"/>
    </location>
</feature>
<dbReference type="InterPro" id="IPR000873">
    <property type="entry name" value="AMP-dep_synth/lig_dom"/>
</dbReference>
<dbReference type="SUPFAM" id="SSF56801">
    <property type="entry name" value="Acetyl-CoA synthetase-like"/>
    <property type="match status" value="1"/>
</dbReference>
<keyword evidence="2" id="KW-1133">Transmembrane helix</keyword>
<evidence type="ECO:0000256" key="2">
    <source>
        <dbReference type="SAM" id="Phobius"/>
    </source>
</evidence>
<organism evidence="4 5">
    <name type="scientific">Frieseomelitta varia</name>
    <dbReference type="NCBI Taxonomy" id="561572"/>
    <lineage>
        <taxon>Eukaryota</taxon>
        <taxon>Metazoa</taxon>
        <taxon>Ecdysozoa</taxon>
        <taxon>Arthropoda</taxon>
        <taxon>Hexapoda</taxon>
        <taxon>Insecta</taxon>
        <taxon>Pterygota</taxon>
        <taxon>Neoptera</taxon>
        <taxon>Endopterygota</taxon>
        <taxon>Hymenoptera</taxon>
        <taxon>Apocrita</taxon>
        <taxon>Aculeata</taxon>
        <taxon>Apoidea</taxon>
        <taxon>Anthophila</taxon>
        <taxon>Apidae</taxon>
        <taxon>Frieseomelitta</taxon>
    </lineage>
</organism>
<reference evidence="4" key="1">
    <citation type="submission" date="2019-11" db="EMBL/GenBank/DDBJ databases">
        <title>The nuclear and mitochondrial genomes of Frieseomelitta varia - a highly eusocial stingless bee (Meliponini) with a permanently sterile worker caste.</title>
        <authorList>
            <person name="Freitas F.C.P."/>
            <person name="Lourenco A.P."/>
            <person name="Nunes F.M.F."/>
            <person name="Paschoal A.R."/>
            <person name="Abreu F.C.P."/>
            <person name="Barbin F.O."/>
            <person name="Bataglia L."/>
            <person name="Cardoso-Junior C.A.M."/>
            <person name="Cervoni M.S."/>
            <person name="Silva S.R."/>
            <person name="Dalarmi F."/>
            <person name="Del Lama M.A."/>
            <person name="Depintor T.S."/>
            <person name="Ferreira K.M."/>
            <person name="Goria P.S."/>
            <person name="Jaskot M.C."/>
            <person name="Lago D.C."/>
            <person name="Luna-Lucena D."/>
            <person name="Moda L.M."/>
            <person name="Nascimento L."/>
            <person name="Pedrino M."/>
            <person name="Rabico F.O."/>
            <person name="Sanches F.C."/>
            <person name="Santos D.E."/>
            <person name="Santos C.G."/>
            <person name="Vieira J."/>
            <person name="Lopes T.F."/>
            <person name="Barchuk A.R."/>
            <person name="Hartfelder K."/>
            <person name="Simoes Z.L.P."/>
            <person name="Bitondi M.M.G."/>
            <person name="Pinheiro D.G."/>
        </authorList>
    </citation>
    <scope>NUCLEOTIDE SEQUENCE</scope>
    <source>
        <strain evidence="4">USP_RPSP 00005682</strain>
        <tissue evidence="4">Whole individual</tissue>
    </source>
</reference>
<sequence length="106" mass="12043">MFIGNRTMEGNDPDDYSRLTYRKLLEEVCRFANVLKSKGVTKGDRVAIYMPMILELPIAMLACTRIGAVHSVVVKNCFFFFNAARVMCFLSALTFFAFNKSITIEL</sequence>
<evidence type="ECO:0000256" key="1">
    <source>
        <dbReference type="ARBA" id="ARBA00013275"/>
    </source>
</evidence>
<dbReference type="GO" id="GO:0006085">
    <property type="term" value="P:acetyl-CoA biosynthetic process"/>
    <property type="evidence" value="ECO:0007669"/>
    <property type="project" value="TreeGrafter"/>
</dbReference>
<keyword evidence="2" id="KW-0812">Transmembrane</keyword>
<dbReference type="Pfam" id="PF00501">
    <property type="entry name" value="AMP-binding"/>
    <property type="match status" value="1"/>
</dbReference>
<proteinExistence type="predicted"/>
<comment type="caution">
    <text evidence="4">The sequence shown here is derived from an EMBL/GenBank/DDBJ whole genome shotgun (WGS) entry which is preliminary data.</text>
</comment>
<name>A0A833S410_9HYME</name>
<feature type="transmembrane region" description="Helical" evidence="2">
    <location>
        <begin position="79"/>
        <end position="98"/>
    </location>
</feature>
<keyword evidence="2" id="KW-0472">Membrane</keyword>
<keyword evidence="5" id="KW-1185">Reference proteome</keyword>
<dbReference type="Gene3D" id="3.40.50.12780">
    <property type="entry name" value="N-terminal domain of ligase-like"/>
    <property type="match status" value="1"/>
</dbReference>
<evidence type="ECO:0000313" key="4">
    <source>
        <dbReference type="EMBL" id="KAF3424295.1"/>
    </source>
</evidence>
<dbReference type="InterPro" id="IPR042099">
    <property type="entry name" value="ANL_N_sf"/>
</dbReference>
<dbReference type="EC" id="6.2.1.1" evidence="1"/>
<feature type="transmembrane region" description="Helical" evidence="2">
    <location>
        <begin position="46"/>
        <end position="67"/>
    </location>
</feature>